<feature type="chain" id="PRO_5032831971" evidence="1">
    <location>
        <begin position="20"/>
        <end position="127"/>
    </location>
</feature>
<organism evidence="2 3">
    <name type="scientific">Polarella glacialis</name>
    <name type="common">Dinoflagellate</name>
    <dbReference type="NCBI Taxonomy" id="89957"/>
    <lineage>
        <taxon>Eukaryota</taxon>
        <taxon>Sar</taxon>
        <taxon>Alveolata</taxon>
        <taxon>Dinophyceae</taxon>
        <taxon>Suessiales</taxon>
        <taxon>Suessiaceae</taxon>
        <taxon>Polarella</taxon>
    </lineage>
</organism>
<proteinExistence type="predicted"/>
<evidence type="ECO:0000313" key="2">
    <source>
        <dbReference type="EMBL" id="CAE8608988.1"/>
    </source>
</evidence>
<accession>A0A813FEW8</accession>
<reference evidence="2" key="1">
    <citation type="submission" date="2021-02" db="EMBL/GenBank/DDBJ databases">
        <authorList>
            <person name="Dougan E. K."/>
            <person name="Rhodes N."/>
            <person name="Thang M."/>
            <person name="Chan C."/>
        </authorList>
    </citation>
    <scope>NUCLEOTIDE SEQUENCE</scope>
</reference>
<dbReference type="AlphaFoldDB" id="A0A813FEW8"/>
<dbReference type="Proteomes" id="UP000654075">
    <property type="component" value="Unassembled WGS sequence"/>
</dbReference>
<comment type="caution">
    <text evidence="2">The sequence shown here is derived from an EMBL/GenBank/DDBJ whole genome shotgun (WGS) entry which is preliminary data.</text>
</comment>
<evidence type="ECO:0000313" key="3">
    <source>
        <dbReference type="Proteomes" id="UP000654075"/>
    </source>
</evidence>
<keyword evidence="3" id="KW-1185">Reference proteome</keyword>
<keyword evidence="1" id="KW-0732">Signal</keyword>
<protein>
    <submittedName>
        <fullName evidence="2">Uncharacterized protein</fullName>
    </submittedName>
</protein>
<dbReference type="OrthoDB" id="408149at2759"/>
<gene>
    <name evidence="2" type="ORF">PGLA1383_LOCUS26815</name>
</gene>
<feature type="signal peptide" evidence="1">
    <location>
        <begin position="1"/>
        <end position="19"/>
    </location>
</feature>
<dbReference type="EMBL" id="CAJNNV010024220">
    <property type="protein sequence ID" value="CAE8608988.1"/>
    <property type="molecule type" value="Genomic_DNA"/>
</dbReference>
<name>A0A813FEW8_POLGL</name>
<sequence>MDIALRAVLVFVTVFAYHALNNIGDNLEDPFLPYDPNELPLPAMQHGVNMRLFAFGVVPKYGKSGMSPRPSLHNGSPANSIFGFSTHSGSSGKAGLLLVPPSLRGKGDVLKRQDSERTINVCMPSGI</sequence>
<evidence type="ECO:0000256" key="1">
    <source>
        <dbReference type="SAM" id="SignalP"/>
    </source>
</evidence>